<dbReference type="EMBL" id="EF650641">
    <property type="protein sequence ID" value="ABU52968.1"/>
    <property type="molecule type" value="Genomic_DNA"/>
</dbReference>
<feature type="transmembrane region" description="Helical" evidence="7">
    <location>
        <begin position="528"/>
        <end position="551"/>
    </location>
</feature>
<evidence type="ECO:0000256" key="4">
    <source>
        <dbReference type="ARBA" id="ARBA00022692"/>
    </source>
</evidence>
<evidence type="ECO:0000256" key="5">
    <source>
        <dbReference type="ARBA" id="ARBA00022989"/>
    </source>
</evidence>
<keyword evidence="2 7" id="KW-0813">Transport</keyword>
<feature type="transmembrane region" description="Helical" evidence="7">
    <location>
        <begin position="77"/>
        <end position="98"/>
    </location>
</feature>
<feature type="transmembrane region" description="Helical" evidence="7">
    <location>
        <begin position="218"/>
        <end position="242"/>
    </location>
</feature>
<feature type="transmembrane region" description="Helical" evidence="7">
    <location>
        <begin position="262"/>
        <end position="283"/>
    </location>
</feature>
<feature type="transmembrane region" description="Helical" evidence="7">
    <location>
        <begin position="118"/>
        <end position="140"/>
    </location>
</feature>
<dbReference type="AlphaFoldDB" id="A7U4W2"/>
<keyword evidence="5 7" id="KW-1133">Transmembrane helix</keyword>
<reference evidence="8" key="1">
    <citation type="submission" date="2007-06" db="EMBL/GenBank/DDBJ databases">
        <authorList>
            <person name="Guan Z.W."/>
            <person name="Meng X.Z."/>
            <person name="Tang Y.P."/>
            <person name="Xu Z.K."/>
            <person name="Song R.T."/>
        </authorList>
    </citation>
    <scope>NUCLEOTIDE SEQUENCE</scope>
    <source>
        <strain evidence="8">SHU</strain>
    </source>
</reference>
<dbReference type="GO" id="GO:0005315">
    <property type="term" value="F:phosphate transmembrane transporter activity"/>
    <property type="evidence" value="ECO:0007669"/>
    <property type="project" value="InterPro"/>
</dbReference>
<gene>
    <name evidence="8" type="primary">SPT1</name>
    <name evidence="9" type="synonym">SPT1-2</name>
</gene>
<dbReference type="Pfam" id="PF01384">
    <property type="entry name" value="PHO4"/>
    <property type="match status" value="1"/>
</dbReference>
<evidence type="ECO:0000256" key="7">
    <source>
        <dbReference type="RuleBase" id="RU363058"/>
    </source>
</evidence>
<dbReference type="GO" id="GO:0035435">
    <property type="term" value="P:phosphate ion transmembrane transport"/>
    <property type="evidence" value="ECO:0007669"/>
    <property type="project" value="TreeGrafter"/>
</dbReference>
<dbReference type="EMBL" id="EF650641">
    <property type="protein sequence ID" value="ABU52966.1"/>
    <property type="molecule type" value="Genomic_DNA"/>
</dbReference>
<proteinExistence type="inferred from homology"/>
<organism evidence="8">
    <name type="scientific">Dunaliella viridis</name>
    <dbReference type="NCBI Taxonomy" id="140095"/>
    <lineage>
        <taxon>Eukaryota</taxon>
        <taxon>Viridiplantae</taxon>
        <taxon>Chlorophyta</taxon>
        <taxon>core chlorophytes</taxon>
        <taxon>Chlorophyceae</taxon>
        <taxon>CS clade</taxon>
        <taxon>Chlamydomonadales</taxon>
        <taxon>Dunaliellaceae</taxon>
        <taxon>Dunaliella</taxon>
    </lineage>
</organism>
<evidence type="ECO:0000256" key="1">
    <source>
        <dbReference type="ARBA" id="ARBA00004141"/>
    </source>
</evidence>
<comment type="function">
    <text evidence="7">Sodium-phosphate symporter.</text>
</comment>
<feature type="transmembrane region" description="Helical" evidence="7">
    <location>
        <begin position="438"/>
        <end position="459"/>
    </location>
</feature>
<dbReference type="TCDB" id="2.A.20.2.8">
    <property type="family name" value="the inorganic phosphate transporter (pit) family"/>
</dbReference>
<keyword evidence="6 7" id="KW-0472">Membrane</keyword>
<sequence>MTDVDSFSGNMPNLSGFESAAGWQGENFTYHDGKWSAYVWLLVIGSFTSFMAAWGIGANDVANSFATSVGSKALTMFQACVIAGIFEFVGAVSLGGTVVKTVKGSITDPSMFKHQPQIFAYGMLGASTSVAIVLFLATYLKQAVSTTHTAIGSVLGFGLVYGGADGVTWNEVSDEFPFRKGFTPVVISWFVSPVFTAILSSGFFIITRIVCLQRQQSYKIAFFMIPVLMMITIFIVLLAIFLKSVDSGHDREGELNWSTDKKAWVAIVVGAGAGLLTIPYTIWLRKSMLQEDQEVHEENMARDAETAHVAAGGTLKEKNPEDDVHELTKAEKFMEWFNGTWFGQRQFVKNFVAAMTYDVHAHVATMDNPKVAQMHADAEVFDPRTEDVFKRMQIITASAVAFVHGANDVANGVGPLAGIWDTYNTYQSGSGKASQPRWILVIGAAGIVFGLAMYGYRIIATLGVDLVVMTPSRGYSVELAAAAIIALASTYGLPVSTTQVVTGGEIGVGMCESWKMTGVNWLLFIRTFWGWVGALVTGAILSALLFSIGVYGPSRTDLDYVTHYQRAMKIDIDQSMQALLDRCAAAPAPTNGGGGCGTGDLNCSCQQRIPYTMGDLQGLKTQVDGLFNFEENGQINEYNMMYMLRQINSLFKYTFFDGDFSQYENVSEQTMP</sequence>
<keyword evidence="3 7" id="KW-0592">Phosphate transport</keyword>
<name>A7U4W2_9CHLO</name>
<evidence type="ECO:0000313" key="8">
    <source>
        <dbReference type="EMBL" id="ABU52966.1"/>
    </source>
</evidence>
<keyword evidence="4 7" id="KW-0812">Transmembrane</keyword>
<evidence type="ECO:0000256" key="6">
    <source>
        <dbReference type="ARBA" id="ARBA00023136"/>
    </source>
</evidence>
<accession>A7U4W2</accession>
<feature type="transmembrane region" description="Helical" evidence="7">
    <location>
        <begin position="184"/>
        <end position="206"/>
    </location>
</feature>
<protein>
    <recommendedName>
        <fullName evidence="7">Phosphate transporter</fullName>
    </recommendedName>
</protein>
<feature type="transmembrane region" description="Helical" evidence="7">
    <location>
        <begin position="147"/>
        <end position="164"/>
    </location>
</feature>
<feature type="transmembrane region" description="Helical" evidence="7">
    <location>
        <begin position="37"/>
        <end position="56"/>
    </location>
</feature>
<evidence type="ECO:0000256" key="2">
    <source>
        <dbReference type="ARBA" id="ARBA00022448"/>
    </source>
</evidence>
<dbReference type="GO" id="GO:0016020">
    <property type="term" value="C:membrane"/>
    <property type="evidence" value="ECO:0007669"/>
    <property type="project" value="UniProtKB-SubCell"/>
</dbReference>
<dbReference type="PANTHER" id="PTHR11101">
    <property type="entry name" value="PHOSPHATE TRANSPORTER"/>
    <property type="match status" value="1"/>
</dbReference>
<reference evidence="8" key="2">
    <citation type="journal article" date="2008" name="Gene">
        <title>Characterization of duplicated Dunaliella viridis SPT1 genes provides insights into early gene divergence after duplication.</title>
        <authorList>
            <person name="Guan Z."/>
            <person name="Meng X."/>
            <person name="Sun Z."/>
            <person name="Xu Z."/>
            <person name="Song R."/>
        </authorList>
    </citation>
    <scope>NUCLEOTIDE SEQUENCE</scope>
    <source>
        <strain evidence="8">SHU</strain>
    </source>
</reference>
<dbReference type="InterPro" id="IPR001204">
    <property type="entry name" value="Phos_transporter"/>
</dbReference>
<dbReference type="PANTHER" id="PTHR11101:SF96">
    <property type="entry name" value="PHOSPHATE TRANSPORTER"/>
    <property type="match status" value="1"/>
</dbReference>
<comment type="similarity">
    <text evidence="7">Belongs to the inorganic phosphate transporter (PiT) (TC 2.A.20) family.</text>
</comment>
<comment type="subcellular location">
    <subcellularLocation>
        <location evidence="1 7">Membrane</location>
        <topology evidence="1 7">Multi-pass membrane protein</topology>
    </subcellularLocation>
</comment>
<evidence type="ECO:0000313" key="9">
    <source>
        <dbReference type="EMBL" id="ABU52968.1"/>
    </source>
</evidence>
<evidence type="ECO:0000256" key="3">
    <source>
        <dbReference type="ARBA" id="ARBA00022592"/>
    </source>
</evidence>